<comment type="cofactor">
    <cofactor evidence="2">
        <name>Mg(2+)</name>
        <dbReference type="ChEBI" id="CHEBI:18420"/>
    </cofactor>
</comment>
<evidence type="ECO:0000256" key="5">
    <source>
        <dbReference type="ARBA" id="ARBA00022842"/>
    </source>
</evidence>
<sequence length="189" mass="20947">MAELRTHFLLSNNPQQRVVNTKGISLRSAAVLMAFSETPDGVELLLTLRPDHLKAHPGQIAFPGGKPEPQDSSMVHTALREAWEEVALAPEQVEVLGVLPLHNTLTGFSITPVVGIIDKPFTPSLDAQEVSESFTVPLSFLMAHEHRHTLWLPRSNHLIPITFIPYQQRLIWGATAAIIDTLCRQLSKN</sequence>
<dbReference type="InterPro" id="IPR045121">
    <property type="entry name" value="CoAse"/>
</dbReference>
<dbReference type="CDD" id="cd03426">
    <property type="entry name" value="NUDIX_CoAse_Nudt7"/>
    <property type="match status" value="1"/>
</dbReference>
<keyword evidence="9" id="KW-1185">Reference proteome</keyword>
<dbReference type="InterPro" id="IPR015797">
    <property type="entry name" value="NUDIX_hydrolase-like_dom_sf"/>
</dbReference>
<evidence type="ECO:0000256" key="6">
    <source>
        <dbReference type="ARBA" id="ARBA00023211"/>
    </source>
</evidence>
<dbReference type="InterPro" id="IPR000086">
    <property type="entry name" value="NUDIX_hydrolase_dom"/>
</dbReference>
<evidence type="ECO:0000256" key="1">
    <source>
        <dbReference type="ARBA" id="ARBA00001936"/>
    </source>
</evidence>
<accession>A0ABX7QVD5</accession>
<name>A0ABX7QVD5_9GAMM</name>
<dbReference type="SUPFAM" id="SSF55811">
    <property type="entry name" value="Nudix"/>
    <property type="match status" value="1"/>
</dbReference>
<dbReference type="Proteomes" id="UP000662770">
    <property type="component" value="Chromosome"/>
</dbReference>
<dbReference type="Gene3D" id="3.90.79.10">
    <property type="entry name" value="Nucleoside Triphosphate Pyrophosphohydrolase"/>
    <property type="match status" value="1"/>
</dbReference>
<proteinExistence type="predicted"/>
<evidence type="ECO:0000313" key="9">
    <source>
        <dbReference type="Proteomes" id="UP000662770"/>
    </source>
</evidence>
<dbReference type="PROSITE" id="PS51462">
    <property type="entry name" value="NUDIX"/>
    <property type="match status" value="1"/>
</dbReference>
<feature type="domain" description="Nudix hydrolase" evidence="7">
    <location>
        <begin position="25"/>
        <end position="158"/>
    </location>
</feature>
<keyword evidence="6" id="KW-0464">Manganese</keyword>
<gene>
    <name evidence="8" type="ORF">JYB87_09460</name>
</gene>
<keyword evidence="4" id="KW-0378">Hydrolase</keyword>
<protein>
    <submittedName>
        <fullName evidence="8">CoA pyrophosphatase</fullName>
    </submittedName>
</protein>
<dbReference type="Pfam" id="PF00293">
    <property type="entry name" value="NUDIX"/>
    <property type="match status" value="1"/>
</dbReference>
<dbReference type="PANTHER" id="PTHR12992:SF11">
    <property type="entry name" value="MITOCHONDRIAL COENZYME A DIPHOSPHATASE NUDT8"/>
    <property type="match status" value="1"/>
</dbReference>
<evidence type="ECO:0000256" key="3">
    <source>
        <dbReference type="ARBA" id="ARBA00022723"/>
    </source>
</evidence>
<keyword evidence="3" id="KW-0479">Metal-binding</keyword>
<dbReference type="EMBL" id="CP071503">
    <property type="protein sequence ID" value="QSX35459.1"/>
    <property type="molecule type" value="Genomic_DNA"/>
</dbReference>
<evidence type="ECO:0000313" key="8">
    <source>
        <dbReference type="EMBL" id="QSX35459.1"/>
    </source>
</evidence>
<evidence type="ECO:0000259" key="7">
    <source>
        <dbReference type="PROSITE" id="PS51462"/>
    </source>
</evidence>
<reference evidence="8 9" key="1">
    <citation type="submission" date="2021-03" db="EMBL/GenBank/DDBJ databases">
        <title>Novel species identification of genus Shewanella.</title>
        <authorList>
            <person name="Liu G."/>
            <person name="Zhang Q."/>
        </authorList>
    </citation>
    <scope>NUCLEOTIDE SEQUENCE [LARGE SCALE GENOMIC DNA]</scope>
    <source>
        <strain evidence="8 9">FJAT-51800</strain>
    </source>
</reference>
<comment type="cofactor">
    <cofactor evidence="1">
        <name>Mn(2+)</name>
        <dbReference type="ChEBI" id="CHEBI:29035"/>
    </cofactor>
</comment>
<keyword evidence="5" id="KW-0460">Magnesium</keyword>
<organism evidence="8 9">
    <name type="scientific">Shewanella avicenniae</name>
    <dbReference type="NCBI Taxonomy" id="2814294"/>
    <lineage>
        <taxon>Bacteria</taxon>
        <taxon>Pseudomonadati</taxon>
        <taxon>Pseudomonadota</taxon>
        <taxon>Gammaproteobacteria</taxon>
        <taxon>Alteromonadales</taxon>
        <taxon>Shewanellaceae</taxon>
        <taxon>Shewanella</taxon>
    </lineage>
</organism>
<evidence type="ECO:0000256" key="2">
    <source>
        <dbReference type="ARBA" id="ARBA00001946"/>
    </source>
</evidence>
<evidence type="ECO:0000256" key="4">
    <source>
        <dbReference type="ARBA" id="ARBA00022801"/>
    </source>
</evidence>
<dbReference type="PANTHER" id="PTHR12992">
    <property type="entry name" value="NUDIX HYDROLASE"/>
    <property type="match status" value="1"/>
</dbReference>
<dbReference type="NCBIfam" id="NF007980">
    <property type="entry name" value="PRK10707.1"/>
    <property type="match status" value="1"/>
</dbReference>